<proteinExistence type="predicted"/>
<evidence type="ECO:0000313" key="1">
    <source>
        <dbReference type="Proteomes" id="UP000887563"/>
    </source>
</evidence>
<reference evidence="2" key="1">
    <citation type="submission" date="2022-11" db="UniProtKB">
        <authorList>
            <consortium name="WormBaseParasite"/>
        </authorList>
    </citation>
    <scope>IDENTIFICATION</scope>
</reference>
<protein>
    <submittedName>
        <fullName evidence="2">Candidate secreted effector</fullName>
    </submittedName>
</protein>
<dbReference type="WBParaSite" id="Minc3s00026g01686">
    <property type="protein sequence ID" value="Minc3s00026g01686"/>
    <property type="gene ID" value="Minc3s00026g01686"/>
</dbReference>
<dbReference type="AlphaFoldDB" id="A0A914KJX3"/>
<dbReference type="Proteomes" id="UP000887563">
    <property type="component" value="Unplaced"/>
</dbReference>
<evidence type="ECO:0000313" key="2">
    <source>
        <dbReference type="WBParaSite" id="Minc3s00026g01686"/>
    </source>
</evidence>
<accession>A0A914KJX3</accession>
<organism evidence="1 2">
    <name type="scientific">Meloidogyne incognita</name>
    <name type="common">Southern root-knot nematode worm</name>
    <name type="synonym">Oxyuris incognita</name>
    <dbReference type="NCBI Taxonomy" id="6306"/>
    <lineage>
        <taxon>Eukaryota</taxon>
        <taxon>Metazoa</taxon>
        <taxon>Ecdysozoa</taxon>
        <taxon>Nematoda</taxon>
        <taxon>Chromadorea</taxon>
        <taxon>Rhabditida</taxon>
        <taxon>Tylenchina</taxon>
        <taxon>Tylenchomorpha</taxon>
        <taxon>Tylenchoidea</taxon>
        <taxon>Meloidogynidae</taxon>
        <taxon>Meloidogyninae</taxon>
        <taxon>Meloidogyne</taxon>
        <taxon>Meloidogyne incognita group</taxon>
    </lineage>
</organism>
<keyword evidence="1" id="KW-1185">Reference proteome</keyword>
<name>A0A914KJX3_MELIC</name>
<sequence>MLQVSIIRYFVFENSKSWLTKVDSKSVICKRKKLFPSEGSTEKLNYNLIKCSAT</sequence>